<keyword evidence="1" id="KW-0472">Membrane</keyword>
<dbReference type="PANTHER" id="PTHR37451">
    <property type="entry name" value="MARVEL DOMAIN"/>
    <property type="match status" value="1"/>
</dbReference>
<dbReference type="OrthoDB" id="5325022at2759"/>
<comment type="caution">
    <text evidence="2">The sequence shown here is derived from an EMBL/GenBank/DDBJ whole genome shotgun (WGS) entry which is preliminary data.</text>
</comment>
<keyword evidence="1" id="KW-1133">Transmembrane helix</keyword>
<keyword evidence="3" id="KW-1185">Reference proteome</keyword>
<dbReference type="EMBL" id="QVQW01000103">
    <property type="protein sequence ID" value="RKU40464.1"/>
    <property type="molecule type" value="Genomic_DNA"/>
</dbReference>
<sequence length="247" mass="27219">MAALTDNAWAGRQDTHNRTHIPSQPRWHFILRIAQLVVALIVLILTAYAAGKFGSGNLAGFGLAWFTFILTAGYIAWLFVAIFVNPAVYNYWAQLALEIACVIFWLCTWAVLASEAADFGTYDGWYDYYWGHGMQSAVDCIKASAGLGALVWLLFVVTFVFFLLSLLHHRKTETGAAGGINMHETKHTTAAAPVDGYPQQPAYAQPTAEAYLQQTTETYTQPQAYAVPAEQAPPQQQAYAVPAHQQV</sequence>
<organism evidence="2 3">
    <name type="scientific">Coniochaeta pulveracea</name>
    <dbReference type="NCBI Taxonomy" id="177199"/>
    <lineage>
        <taxon>Eukaryota</taxon>
        <taxon>Fungi</taxon>
        <taxon>Dikarya</taxon>
        <taxon>Ascomycota</taxon>
        <taxon>Pezizomycotina</taxon>
        <taxon>Sordariomycetes</taxon>
        <taxon>Sordariomycetidae</taxon>
        <taxon>Coniochaetales</taxon>
        <taxon>Coniochaetaceae</taxon>
        <taxon>Coniochaeta</taxon>
    </lineage>
</organism>
<keyword evidence="1" id="KW-0812">Transmembrane</keyword>
<dbReference type="PANTHER" id="PTHR37451:SF4">
    <property type="entry name" value="MARVEL DOMAIN-CONTAINING PROTEIN"/>
    <property type="match status" value="1"/>
</dbReference>
<dbReference type="AlphaFoldDB" id="A0A420XXS4"/>
<accession>A0A420XXS4</accession>
<dbReference type="STRING" id="177199.A0A420XXS4"/>
<feature type="transmembrane region" description="Helical" evidence="1">
    <location>
        <begin position="29"/>
        <end position="51"/>
    </location>
</feature>
<feature type="transmembrane region" description="Helical" evidence="1">
    <location>
        <begin position="143"/>
        <end position="164"/>
    </location>
</feature>
<evidence type="ECO:0000313" key="3">
    <source>
        <dbReference type="Proteomes" id="UP000275385"/>
    </source>
</evidence>
<protein>
    <recommendedName>
        <fullName evidence="4">MARVEL domain-containing protein</fullName>
    </recommendedName>
</protein>
<evidence type="ECO:0000256" key="1">
    <source>
        <dbReference type="SAM" id="Phobius"/>
    </source>
</evidence>
<gene>
    <name evidence="2" type="ORF">DL546_002238</name>
</gene>
<evidence type="ECO:0000313" key="2">
    <source>
        <dbReference type="EMBL" id="RKU40464.1"/>
    </source>
</evidence>
<reference evidence="2 3" key="1">
    <citation type="submission" date="2018-08" db="EMBL/GenBank/DDBJ databases">
        <title>Draft genome of the lignicolous fungus Coniochaeta pulveracea.</title>
        <authorList>
            <person name="Borstlap C.J."/>
            <person name="De Witt R.N."/>
            <person name="Botha A."/>
            <person name="Volschenk H."/>
        </authorList>
    </citation>
    <scope>NUCLEOTIDE SEQUENCE [LARGE SCALE GENOMIC DNA]</scope>
    <source>
        <strain evidence="2 3">CAB683</strain>
    </source>
</reference>
<feature type="transmembrane region" description="Helical" evidence="1">
    <location>
        <begin position="91"/>
        <end position="112"/>
    </location>
</feature>
<feature type="transmembrane region" description="Helical" evidence="1">
    <location>
        <begin position="63"/>
        <end position="84"/>
    </location>
</feature>
<proteinExistence type="predicted"/>
<evidence type="ECO:0008006" key="4">
    <source>
        <dbReference type="Google" id="ProtNLM"/>
    </source>
</evidence>
<dbReference type="Proteomes" id="UP000275385">
    <property type="component" value="Unassembled WGS sequence"/>
</dbReference>
<name>A0A420XXS4_9PEZI</name>